<feature type="binding site" evidence="11">
    <location>
        <begin position="337"/>
        <end position="338"/>
    </location>
    <ligand>
        <name>GMP</name>
        <dbReference type="ChEBI" id="CHEBI:58115"/>
    </ligand>
</feature>
<dbReference type="EMBL" id="CADCVB010000015">
    <property type="protein sequence ID" value="CAA9408416.1"/>
    <property type="molecule type" value="Genomic_DNA"/>
</dbReference>
<dbReference type="GO" id="GO:0170057">
    <property type="term" value="F:RNA ligase (GTP) activity"/>
    <property type="evidence" value="ECO:0007669"/>
    <property type="project" value="UniProtKB-EC"/>
</dbReference>
<evidence type="ECO:0000256" key="8">
    <source>
        <dbReference type="ARBA" id="ARBA00047746"/>
    </source>
</evidence>
<comment type="subunit">
    <text evidence="13">Monomer.</text>
</comment>
<evidence type="ECO:0000256" key="4">
    <source>
        <dbReference type="ARBA" id="ARBA00022741"/>
    </source>
</evidence>
<feature type="binding site" evidence="11">
    <location>
        <begin position="382"/>
        <end position="385"/>
    </location>
    <ligand>
        <name>GMP</name>
        <dbReference type="ChEBI" id="CHEBI:58115"/>
    </ligand>
</feature>
<evidence type="ECO:0000256" key="2">
    <source>
        <dbReference type="ARBA" id="ARBA00022598"/>
    </source>
</evidence>
<dbReference type="InterPro" id="IPR001233">
    <property type="entry name" value="RtcB"/>
</dbReference>
<dbReference type="GO" id="GO:0003972">
    <property type="term" value="F:RNA ligase (ATP) activity"/>
    <property type="evidence" value="ECO:0007669"/>
    <property type="project" value="TreeGrafter"/>
</dbReference>
<accession>A0A6J4PBX7</accession>
<comment type="catalytic activity">
    <reaction evidence="8">
        <text>a 3'-end 3'-phospho-ribonucleotide-RNA + a 5'-end dephospho-ribonucleoside-RNA + GTP = a ribonucleotidyl-ribonucleotide-RNA + GMP + diphosphate</text>
        <dbReference type="Rhea" id="RHEA:68076"/>
        <dbReference type="Rhea" id="RHEA-COMP:10463"/>
        <dbReference type="Rhea" id="RHEA-COMP:13936"/>
        <dbReference type="Rhea" id="RHEA-COMP:17355"/>
        <dbReference type="ChEBI" id="CHEBI:33019"/>
        <dbReference type="ChEBI" id="CHEBI:37565"/>
        <dbReference type="ChEBI" id="CHEBI:58115"/>
        <dbReference type="ChEBI" id="CHEBI:83062"/>
        <dbReference type="ChEBI" id="CHEBI:138284"/>
        <dbReference type="ChEBI" id="CHEBI:173118"/>
        <dbReference type="EC" id="6.5.1.8"/>
    </reaction>
</comment>
<dbReference type="SUPFAM" id="SSF103365">
    <property type="entry name" value="Hypothetical protein PH1602"/>
    <property type="match status" value="1"/>
</dbReference>
<feature type="binding site" evidence="11">
    <location>
        <begin position="212"/>
        <end position="216"/>
    </location>
    <ligand>
        <name>GMP</name>
        <dbReference type="ChEBI" id="CHEBI:58115"/>
    </ligand>
</feature>
<keyword evidence="6 11" id="KW-0342">GTP-binding</keyword>
<keyword evidence="2 13" id="KW-0436">Ligase</keyword>
<evidence type="ECO:0000256" key="10">
    <source>
        <dbReference type="PIRSR" id="PIRSR601233-1"/>
    </source>
</evidence>
<comment type="catalytic activity">
    <reaction evidence="9">
        <text>a 3'-end 2',3'-cyclophospho-ribonucleotide-RNA + a 5'-end dephospho-ribonucleoside-RNA + GTP + H2O = a ribonucleotidyl-ribonucleotide-RNA + GMP + diphosphate + H(+)</text>
        <dbReference type="Rhea" id="RHEA:68080"/>
        <dbReference type="Rhea" id="RHEA-COMP:10464"/>
        <dbReference type="Rhea" id="RHEA-COMP:13936"/>
        <dbReference type="Rhea" id="RHEA-COMP:17355"/>
        <dbReference type="ChEBI" id="CHEBI:15377"/>
        <dbReference type="ChEBI" id="CHEBI:15378"/>
        <dbReference type="ChEBI" id="CHEBI:33019"/>
        <dbReference type="ChEBI" id="CHEBI:37565"/>
        <dbReference type="ChEBI" id="CHEBI:58115"/>
        <dbReference type="ChEBI" id="CHEBI:83064"/>
        <dbReference type="ChEBI" id="CHEBI:138284"/>
        <dbReference type="ChEBI" id="CHEBI:173118"/>
        <dbReference type="EC" id="6.5.1.8"/>
    </reaction>
</comment>
<dbReference type="Gene3D" id="3.90.1860.10">
    <property type="entry name" value="tRNA-splicing ligase RtcB"/>
    <property type="match status" value="1"/>
</dbReference>
<sequence>MNIEHVSGFKYRIPKEGKMRVDATFYASEGILEDLKSEDYASLQQICNVATLPGIVEPALTMPDIHWGYGFPIGGVAAFDPEEGGVVSPGGVGFDINCGVRLLVSELDREEIDPHEGSLVEDSQKNRLADALYESVPSGVGKGRKDTGFDREDLEEVLVKGAGALVERGCGEPEDLENIESGGQLPGTDPEEVSDRAYERGISQLGTLGSGNHFLEVQYIDEIYDEEAAQAYGLSEGKVTVLIHSGSRGLGHQVCQDYVERCMGAAAKYGIELEDRQLAAAPIESPEGEAYLKAMASAANFAFANRQLISHFTRQAFERAGFGPEEHRLKVLYDLAHNNAKFEKHDGREVLVHRKGATRAFGPGNEELPERYRSTGQPVLVPGDMGRYSFVLAGTEGAMSETFGSSAHGAGRKMGRRDAKRAAKGRNLRRELENRGVLIRAASKATIDEEAPEAYKDATEVVNTTDGAGIGKKVARLRPLIVVKG</sequence>
<feature type="binding site" evidence="12">
    <location>
        <position position="213"/>
    </location>
    <ligand>
        <name>Mn(2+)</name>
        <dbReference type="ChEBI" id="CHEBI:29035"/>
        <label>1</label>
    </ligand>
</feature>
<evidence type="ECO:0000256" key="14">
    <source>
        <dbReference type="SAM" id="MobiDB-lite"/>
    </source>
</evidence>
<feature type="binding site" evidence="11">
    <location>
        <position position="389"/>
    </location>
    <ligand>
        <name>GMP</name>
        <dbReference type="ChEBI" id="CHEBI:58115"/>
    </ligand>
</feature>
<keyword evidence="4 11" id="KW-0547">Nucleotide-binding</keyword>
<dbReference type="Pfam" id="PF01139">
    <property type="entry name" value="RtcB"/>
    <property type="match status" value="1"/>
</dbReference>
<dbReference type="FunFam" id="3.90.1860.10:FF:000001">
    <property type="entry name" value="tRNA-splicing ligase RtcB homolog"/>
    <property type="match status" value="1"/>
</dbReference>
<evidence type="ECO:0000256" key="13">
    <source>
        <dbReference type="RuleBase" id="RU371113"/>
    </source>
</evidence>
<feature type="binding site" evidence="11">
    <location>
        <begin position="408"/>
        <end position="411"/>
    </location>
    <ligand>
        <name>GMP</name>
        <dbReference type="ChEBI" id="CHEBI:58115"/>
    </ligand>
</feature>
<comment type="cofactor">
    <cofactor evidence="12 13">
        <name>Mn(2+)</name>
        <dbReference type="ChEBI" id="CHEBI:29035"/>
    </cofactor>
    <text evidence="12 13">Binds 2 manganese ions per subunit.</text>
</comment>
<evidence type="ECO:0000256" key="7">
    <source>
        <dbReference type="ARBA" id="ARBA00023211"/>
    </source>
</evidence>
<keyword evidence="3 12" id="KW-0479">Metal-binding</keyword>
<feature type="binding site" evidence="12">
    <location>
        <position position="244"/>
    </location>
    <ligand>
        <name>Mn(2+)</name>
        <dbReference type="ChEBI" id="CHEBI:29035"/>
        <label>2</label>
    </ligand>
</feature>
<dbReference type="PROSITE" id="PS01288">
    <property type="entry name" value="UPF0027"/>
    <property type="match status" value="1"/>
</dbReference>
<feature type="region of interest" description="Disordered" evidence="14">
    <location>
        <begin position="171"/>
        <end position="192"/>
    </location>
</feature>
<protein>
    <recommendedName>
        <fullName evidence="13">tRNA-splicing ligase RtcB</fullName>
        <ecNumber evidence="13">6.5.1.-</ecNumber>
    </recommendedName>
</protein>
<evidence type="ECO:0000256" key="9">
    <source>
        <dbReference type="ARBA" id="ARBA00049514"/>
    </source>
</evidence>
<reference evidence="15" key="1">
    <citation type="submission" date="2020-02" db="EMBL/GenBank/DDBJ databases">
        <authorList>
            <person name="Meier V. D."/>
        </authorList>
    </citation>
    <scope>NUCLEOTIDE SEQUENCE</scope>
    <source>
        <strain evidence="15">AVDCRST_MAG78</strain>
    </source>
</reference>
<keyword evidence="7 12" id="KW-0464">Manganese</keyword>
<evidence type="ECO:0000313" key="15">
    <source>
        <dbReference type="EMBL" id="CAA9408416.1"/>
    </source>
</evidence>
<organism evidence="15">
    <name type="scientific">uncultured Rubrobacteraceae bacterium</name>
    <dbReference type="NCBI Taxonomy" id="349277"/>
    <lineage>
        <taxon>Bacteria</taxon>
        <taxon>Bacillati</taxon>
        <taxon>Actinomycetota</taxon>
        <taxon>Rubrobacteria</taxon>
        <taxon>Rubrobacterales</taxon>
        <taxon>Rubrobacteraceae</taxon>
        <taxon>environmental samples</taxon>
    </lineage>
</organism>
<feature type="binding site" evidence="12">
    <location>
        <position position="337"/>
    </location>
    <ligand>
        <name>Mn(2+)</name>
        <dbReference type="ChEBI" id="CHEBI:29035"/>
        <label>2</label>
    </ligand>
</feature>
<dbReference type="GO" id="GO:0046872">
    <property type="term" value="F:metal ion binding"/>
    <property type="evidence" value="ECO:0007669"/>
    <property type="project" value="UniProtKB-UniRule"/>
</dbReference>
<feature type="binding site" evidence="11">
    <location>
        <position position="484"/>
    </location>
    <ligand>
        <name>GMP</name>
        <dbReference type="ChEBI" id="CHEBI:58115"/>
    </ligand>
</feature>
<evidence type="ECO:0000256" key="6">
    <source>
        <dbReference type="ARBA" id="ARBA00023134"/>
    </source>
</evidence>
<dbReference type="EC" id="6.5.1.-" evidence="13"/>
<dbReference type="PANTHER" id="PTHR11118:SF1">
    <property type="entry name" value="RNA-SPLICING LIGASE RTCB HOMOLOG"/>
    <property type="match status" value="1"/>
</dbReference>
<dbReference type="AlphaFoldDB" id="A0A6J4PBX7"/>
<evidence type="ECO:0000256" key="11">
    <source>
        <dbReference type="PIRSR" id="PIRSR601233-2"/>
    </source>
</evidence>
<feature type="binding site" evidence="12">
    <location>
        <position position="95"/>
    </location>
    <ligand>
        <name>Mn(2+)</name>
        <dbReference type="ChEBI" id="CHEBI:29035"/>
        <label>1</label>
    </ligand>
</feature>
<dbReference type="PANTHER" id="PTHR11118">
    <property type="entry name" value="RNA-SPLICING LIGASE RTCB HOMOLOG"/>
    <property type="match status" value="1"/>
</dbReference>
<evidence type="ECO:0000256" key="1">
    <source>
        <dbReference type="ARBA" id="ARBA00008071"/>
    </source>
</evidence>
<evidence type="ECO:0000256" key="3">
    <source>
        <dbReference type="ARBA" id="ARBA00022723"/>
    </source>
</evidence>
<gene>
    <name evidence="13" type="primary">rtcB</name>
    <name evidence="15" type="ORF">AVDCRST_MAG78-239</name>
</gene>
<dbReference type="GO" id="GO:0005525">
    <property type="term" value="F:GTP binding"/>
    <property type="evidence" value="ECO:0007669"/>
    <property type="project" value="UniProtKB-KW"/>
</dbReference>
<dbReference type="GO" id="GO:0006396">
    <property type="term" value="P:RNA processing"/>
    <property type="evidence" value="ECO:0007669"/>
    <property type="project" value="InterPro"/>
</dbReference>
<name>A0A6J4PBX7_9ACTN</name>
<dbReference type="InterPro" id="IPR036025">
    <property type="entry name" value="RtcB-like_sf"/>
</dbReference>
<feature type="active site" description="GMP-histidine intermediate" evidence="10">
    <location>
        <position position="408"/>
    </location>
</feature>
<keyword evidence="5" id="KW-0692">RNA repair</keyword>
<feature type="region of interest" description="Disordered" evidence="14">
    <location>
        <begin position="403"/>
        <end position="424"/>
    </location>
</feature>
<evidence type="ECO:0000256" key="5">
    <source>
        <dbReference type="ARBA" id="ARBA00022800"/>
    </source>
</evidence>
<dbReference type="GO" id="GO:0042245">
    <property type="term" value="P:RNA repair"/>
    <property type="evidence" value="ECO:0007669"/>
    <property type="project" value="UniProtKB-KW"/>
</dbReference>
<comment type="similarity">
    <text evidence="1 13">Belongs to the RtcB family.</text>
</comment>
<proteinExistence type="inferred from homology"/>
<evidence type="ECO:0000256" key="12">
    <source>
        <dbReference type="PIRSR" id="PIRSR601233-3"/>
    </source>
</evidence>